<organism evidence="10 11">
    <name type="scientific">Acinetobacter shaoyimingii</name>
    <dbReference type="NCBI Taxonomy" id="2715164"/>
    <lineage>
        <taxon>Bacteria</taxon>
        <taxon>Pseudomonadati</taxon>
        <taxon>Pseudomonadota</taxon>
        <taxon>Gammaproteobacteria</taxon>
        <taxon>Moraxellales</taxon>
        <taxon>Moraxellaceae</taxon>
        <taxon>Acinetobacter</taxon>
    </lineage>
</organism>
<evidence type="ECO:0000313" key="10">
    <source>
        <dbReference type="EMBL" id="QIO05620.1"/>
    </source>
</evidence>
<feature type="signal peptide" evidence="9">
    <location>
        <begin position="1"/>
        <end position="27"/>
    </location>
</feature>
<name>A0A6G8RUW4_9GAMM</name>
<evidence type="ECO:0000256" key="7">
    <source>
        <dbReference type="ARBA" id="ARBA00023139"/>
    </source>
</evidence>
<dbReference type="Pfam" id="PF03783">
    <property type="entry name" value="CsgG"/>
    <property type="match status" value="1"/>
</dbReference>
<keyword evidence="6" id="KW-0472">Membrane</keyword>
<evidence type="ECO:0000256" key="8">
    <source>
        <dbReference type="ARBA" id="ARBA00023288"/>
    </source>
</evidence>
<reference evidence="10 11" key="1">
    <citation type="submission" date="2020-03" db="EMBL/GenBank/DDBJ databases">
        <authorList>
            <person name="Zhu W."/>
        </authorList>
    </citation>
    <scope>NUCLEOTIDE SEQUENCE [LARGE SCALE GENOMIC DNA]</scope>
    <source>
        <strain evidence="10 11">323-1</strain>
    </source>
</reference>
<dbReference type="AlphaFoldDB" id="A0A6G8RUW4"/>
<dbReference type="InterPro" id="IPR005534">
    <property type="entry name" value="Curli_assmbl/transp-comp_CsgG"/>
</dbReference>
<evidence type="ECO:0000256" key="4">
    <source>
        <dbReference type="ARBA" id="ARBA00022475"/>
    </source>
</evidence>
<comment type="similarity">
    <text evidence="2">Belongs to the CsgG family.</text>
</comment>
<evidence type="ECO:0000256" key="2">
    <source>
        <dbReference type="ARBA" id="ARBA00008899"/>
    </source>
</evidence>
<accession>A0A6G8RUW4</accession>
<feature type="chain" id="PRO_5026207880" description="Curli production assembly/transport component CsgG" evidence="9">
    <location>
        <begin position="28"/>
        <end position="390"/>
    </location>
</feature>
<keyword evidence="5 9" id="KW-0732">Signal</keyword>
<dbReference type="KEGG" id="asha:G8E00_06460"/>
<evidence type="ECO:0000256" key="5">
    <source>
        <dbReference type="ARBA" id="ARBA00022729"/>
    </source>
</evidence>
<keyword evidence="7" id="KW-0564">Palmitate</keyword>
<keyword evidence="4" id="KW-1003">Cell membrane</keyword>
<dbReference type="Gene3D" id="3.40.50.10610">
    <property type="entry name" value="ABC-type transport auxiliary lipoprotein component"/>
    <property type="match status" value="1"/>
</dbReference>
<gene>
    <name evidence="10" type="ORF">G8E00_06460</name>
</gene>
<evidence type="ECO:0000313" key="11">
    <source>
        <dbReference type="Proteomes" id="UP000502297"/>
    </source>
</evidence>
<evidence type="ECO:0000256" key="9">
    <source>
        <dbReference type="SAM" id="SignalP"/>
    </source>
</evidence>
<dbReference type="PANTHER" id="PTHR41164:SF1">
    <property type="entry name" value="CURLI PRODUCTION ASSEMBLY_TRANSPORT COMPONENT CSGG"/>
    <property type="match status" value="1"/>
</dbReference>
<evidence type="ECO:0000256" key="6">
    <source>
        <dbReference type="ARBA" id="ARBA00023136"/>
    </source>
</evidence>
<proteinExistence type="inferred from homology"/>
<keyword evidence="11" id="KW-1185">Reference proteome</keyword>
<dbReference type="Proteomes" id="UP000502297">
    <property type="component" value="Chromosome"/>
</dbReference>
<keyword evidence="8" id="KW-0449">Lipoprotein</keyword>
<dbReference type="EMBL" id="CP049801">
    <property type="protein sequence ID" value="QIO05620.1"/>
    <property type="molecule type" value="Genomic_DNA"/>
</dbReference>
<evidence type="ECO:0000256" key="3">
    <source>
        <dbReference type="ARBA" id="ARBA00014028"/>
    </source>
</evidence>
<dbReference type="RefSeq" id="WP_166222825.1">
    <property type="nucleotide sequence ID" value="NZ_CP049801.1"/>
</dbReference>
<comment type="function">
    <text evidence="1">May be involved in the biogenesis of curli organelles.</text>
</comment>
<dbReference type="GO" id="GO:0030288">
    <property type="term" value="C:outer membrane-bounded periplasmic space"/>
    <property type="evidence" value="ECO:0007669"/>
    <property type="project" value="InterPro"/>
</dbReference>
<protein>
    <recommendedName>
        <fullName evidence="3">Curli production assembly/transport component CsgG</fullName>
    </recommendedName>
</protein>
<evidence type="ECO:0000256" key="1">
    <source>
        <dbReference type="ARBA" id="ARBA00003989"/>
    </source>
</evidence>
<sequence length="390" mass="41000">MFKAKIKIGLLTLSLASGLLFSNHASAKGSLLMNLAGAAIGAPGLGTDLSKMQKMYEKQLSTCRKQLGSISIAEPDDLSSFMAFGLSAPTSILKVSVNDSKCFTLVDRGAGFNASQLERSLSSSGQLQNGQNIGGGQLRAADYVLVPELLSQNSNAGGSKAGIKGSSIIGIGGGVSRSTNKKTAEVVLSLVDVRTTEQVISVNASAEISDKAWNASLSGKKNGVQGEAGFGTWNNTEIGLVVKSAYQEAFEQLITAINKGKIIAKRAPAPTAVEYERPIVAASYVPPVAQPTAYNTQDNLVSSNESNLTNFTQSVASSSQNSNIGLYANQRHITLNKIARLLSEADTGSNTITQLKPEMIIYPTGEYSGNMLKVKDEMGNIGWISLAVVQ</sequence>
<dbReference type="PANTHER" id="PTHR41164">
    <property type="entry name" value="CURLI PRODUCTION ASSEMBLY/TRANSPORT COMPONENT CSGG"/>
    <property type="match status" value="1"/>
</dbReference>